<feature type="signal peptide" evidence="2">
    <location>
        <begin position="1"/>
        <end position="21"/>
    </location>
</feature>
<keyword evidence="1 2" id="KW-0732">Signal</keyword>
<dbReference type="GO" id="GO:0009279">
    <property type="term" value="C:cell outer membrane"/>
    <property type="evidence" value="ECO:0007669"/>
    <property type="project" value="InterPro"/>
</dbReference>
<dbReference type="PROSITE" id="PS51257">
    <property type="entry name" value="PROKAR_LIPOPROTEIN"/>
    <property type="match status" value="1"/>
</dbReference>
<dbReference type="EMBL" id="MVDE01000052">
    <property type="protein sequence ID" value="PKQ60893.1"/>
    <property type="molecule type" value="Genomic_DNA"/>
</dbReference>
<dbReference type="Proteomes" id="UP000233618">
    <property type="component" value="Unassembled WGS sequence"/>
</dbReference>
<dbReference type="InterPro" id="IPR023214">
    <property type="entry name" value="HAD_sf"/>
</dbReference>
<evidence type="ECO:0000256" key="1">
    <source>
        <dbReference type="ARBA" id="ARBA00022729"/>
    </source>
</evidence>
<keyword evidence="4" id="KW-1185">Reference proteome</keyword>
<reference evidence="3 4" key="1">
    <citation type="journal article" date="2017" name="Front. Microbiol.">
        <title>Labilibaculum manganireducens gen. nov., sp. nov. and Labilibaculum filiforme sp. nov., Novel Bacteroidetes Isolated from Subsurface Sediments of the Baltic Sea.</title>
        <authorList>
            <person name="Vandieken V."/>
            <person name="Marshall I.P."/>
            <person name="Niemann H."/>
            <person name="Engelen B."/>
            <person name="Cypionka H."/>
        </authorList>
    </citation>
    <scope>NUCLEOTIDE SEQUENCE [LARGE SCALE GENOMIC DNA]</scope>
    <source>
        <strain evidence="3 4">59.10-2M</strain>
    </source>
</reference>
<accession>A0A2N3HS59</accession>
<dbReference type="Gene3D" id="3.40.50.1000">
    <property type="entry name" value="HAD superfamily/HAD-like"/>
    <property type="match status" value="1"/>
</dbReference>
<dbReference type="PANTHER" id="PTHR31284">
    <property type="entry name" value="ACID PHOSPHATASE-LIKE PROTEIN"/>
    <property type="match status" value="1"/>
</dbReference>
<sequence length="270" mass="30956">MRKLFFALAAFSILISSCSKPQDSKKQENNQNEHLVMATLWFQRASECRALYYQAFNMAKLSLDNQLLTKSDNKKPKAVVVDIDETVLDNSPFETNSIRSGKTFTSAAWKEWTDMAKASATPGSLEFLKYAESKGVETFYISNRDTSALAKTIENLTKLGFPFADEKHVLLKTKTSIKTERRNRVLETHEILILAGDNLGDFDEFLEDRSTDFGFSKVDERQAEFGQRFIVLPNPMYGSWEKEVLKSERKLDGFEKENLRKKQLIGYEEL</sequence>
<dbReference type="AlphaFoldDB" id="A0A2N3HS59"/>
<evidence type="ECO:0000313" key="4">
    <source>
        <dbReference type="Proteomes" id="UP000233618"/>
    </source>
</evidence>
<feature type="chain" id="PRO_5014962819" evidence="2">
    <location>
        <begin position="22"/>
        <end position="270"/>
    </location>
</feature>
<keyword evidence="3" id="KW-0449">Lipoprotein</keyword>
<dbReference type="CDD" id="cd07534">
    <property type="entry name" value="HAD_CAP"/>
    <property type="match status" value="1"/>
</dbReference>
<proteinExistence type="predicted"/>
<dbReference type="InterPro" id="IPR036412">
    <property type="entry name" value="HAD-like_sf"/>
</dbReference>
<dbReference type="Pfam" id="PF03767">
    <property type="entry name" value="Acid_phosphat_B"/>
    <property type="match status" value="1"/>
</dbReference>
<comment type="caution">
    <text evidence="3">The sequence shown here is derived from an EMBL/GenBank/DDBJ whole genome shotgun (WGS) entry which is preliminary data.</text>
</comment>
<organism evidence="3 4">
    <name type="scientific">Labilibaculum manganireducens</name>
    <dbReference type="NCBI Taxonomy" id="1940525"/>
    <lineage>
        <taxon>Bacteria</taxon>
        <taxon>Pseudomonadati</taxon>
        <taxon>Bacteroidota</taxon>
        <taxon>Bacteroidia</taxon>
        <taxon>Marinilabiliales</taxon>
        <taxon>Marinifilaceae</taxon>
        <taxon>Labilibaculum</taxon>
    </lineage>
</organism>
<dbReference type="PANTHER" id="PTHR31284:SF10">
    <property type="entry name" value="ACID PHOSPHATASE-LIKE PROTEIN"/>
    <property type="match status" value="1"/>
</dbReference>
<evidence type="ECO:0000256" key="2">
    <source>
        <dbReference type="SAM" id="SignalP"/>
    </source>
</evidence>
<dbReference type="SFLD" id="SFLDG01125">
    <property type="entry name" value="C1.1:_Acid_Phosphatase_Like"/>
    <property type="match status" value="1"/>
</dbReference>
<dbReference type="RefSeq" id="WP_101311664.1">
    <property type="nucleotide sequence ID" value="NZ_MVDE01000052.1"/>
</dbReference>
<evidence type="ECO:0000313" key="3">
    <source>
        <dbReference type="EMBL" id="PKQ60893.1"/>
    </source>
</evidence>
<dbReference type="SFLD" id="SFLDS00003">
    <property type="entry name" value="Haloacid_Dehalogenase"/>
    <property type="match status" value="1"/>
</dbReference>
<dbReference type="PIRSF" id="PIRSF019271">
    <property type="entry name" value="Acid_Ptase_C"/>
    <property type="match status" value="1"/>
</dbReference>
<name>A0A2N3HS59_9BACT</name>
<gene>
    <name evidence="3" type="ORF">BZG01_20195</name>
</gene>
<dbReference type="SUPFAM" id="SSF56784">
    <property type="entry name" value="HAD-like"/>
    <property type="match status" value="1"/>
</dbReference>
<dbReference type="InterPro" id="IPR005519">
    <property type="entry name" value="Acid_phosphat_B-like"/>
</dbReference>
<dbReference type="InterPro" id="IPR006423">
    <property type="entry name" value="Lipo_e_P4"/>
</dbReference>
<protein>
    <submittedName>
        <fullName evidence="3">5'-nucleotidase, lipoprotein e(P4) family</fullName>
    </submittedName>
</protein>
<dbReference type="NCBIfam" id="TIGR01533">
    <property type="entry name" value="lipo_e_P4"/>
    <property type="match status" value="1"/>
</dbReference>